<dbReference type="Pfam" id="PF00169">
    <property type="entry name" value="PH"/>
    <property type="match status" value="1"/>
</dbReference>
<feature type="domain" description="PH" evidence="2">
    <location>
        <begin position="4"/>
        <end position="114"/>
    </location>
</feature>
<dbReference type="AlphaFoldDB" id="A0A914WF06"/>
<dbReference type="InterPro" id="IPR011993">
    <property type="entry name" value="PH-like_dom_sf"/>
</dbReference>
<feature type="region of interest" description="Disordered" evidence="1">
    <location>
        <begin position="119"/>
        <end position="216"/>
    </location>
</feature>
<dbReference type="Proteomes" id="UP000887566">
    <property type="component" value="Unplaced"/>
</dbReference>
<dbReference type="PANTHER" id="PTHR17271:SF1">
    <property type="entry name" value="PROTEIN OUTSPREAD"/>
    <property type="match status" value="1"/>
</dbReference>
<sequence>MTRKVTACGFLYVAPSNLDFSCPSHRSKRWQRRWFTLHDDGELSYALDQNPETVPQVVLDMTRCVHVGDASVITGHPHSIAIAVDSARPAVCYVKADTSEELKWWQNLLGMYAKQNSFAPGAGNGRLRKEHSSSTLESSAGEEAAVEPTIIEVKESTRRGSHSSSRSTSSDDRSRRLSEPSMAARVDLGSKTSLLDMSIHHGTPRGDGDQRCSPISAQRSTVSIFFQGVEARRR</sequence>
<dbReference type="SUPFAM" id="SSF50729">
    <property type="entry name" value="PH domain-like"/>
    <property type="match status" value="1"/>
</dbReference>
<dbReference type="GO" id="GO:0051015">
    <property type="term" value="F:actin filament binding"/>
    <property type="evidence" value="ECO:0007669"/>
    <property type="project" value="TreeGrafter"/>
</dbReference>
<dbReference type="Gene3D" id="2.30.29.30">
    <property type="entry name" value="Pleckstrin-homology domain (PH domain)/Phosphotyrosine-binding domain (PTB)"/>
    <property type="match status" value="1"/>
</dbReference>
<protein>
    <submittedName>
        <fullName evidence="4">PH domain-containing protein</fullName>
    </submittedName>
</protein>
<keyword evidence="3" id="KW-1185">Reference proteome</keyword>
<dbReference type="WBParaSite" id="PSAMB.scaffold4033size15936.g23268.t1">
    <property type="protein sequence ID" value="PSAMB.scaffold4033size15936.g23268.t1"/>
    <property type="gene ID" value="PSAMB.scaffold4033size15936.g23268"/>
</dbReference>
<evidence type="ECO:0000313" key="3">
    <source>
        <dbReference type="Proteomes" id="UP000887566"/>
    </source>
</evidence>
<accession>A0A914WF06</accession>
<proteinExistence type="predicted"/>
<evidence type="ECO:0000256" key="1">
    <source>
        <dbReference type="SAM" id="MobiDB-lite"/>
    </source>
</evidence>
<feature type="compositionally biased region" description="Basic and acidic residues" evidence="1">
    <location>
        <begin position="169"/>
        <end position="178"/>
    </location>
</feature>
<reference evidence="4" key="1">
    <citation type="submission" date="2022-11" db="UniProtKB">
        <authorList>
            <consortium name="WormBaseParasite"/>
        </authorList>
    </citation>
    <scope>IDENTIFICATION</scope>
</reference>
<dbReference type="SMART" id="SM00233">
    <property type="entry name" value="PH"/>
    <property type="match status" value="1"/>
</dbReference>
<organism evidence="3 4">
    <name type="scientific">Plectus sambesii</name>
    <dbReference type="NCBI Taxonomy" id="2011161"/>
    <lineage>
        <taxon>Eukaryota</taxon>
        <taxon>Metazoa</taxon>
        <taxon>Ecdysozoa</taxon>
        <taxon>Nematoda</taxon>
        <taxon>Chromadorea</taxon>
        <taxon>Plectida</taxon>
        <taxon>Plectina</taxon>
        <taxon>Plectoidea</taxon>
        <taxon>Plectidae</taxon>
        <taxon>Plectus</taxon>
    </lineage>
</organism>
<dbReference type="InterPro" id="IPR001849">
    <property type="entry name" value="PH_domain"/>
</dbReference>
<dbReference type="PANTHER" id="PTHR17271">
    <property type="entry name" value="PLECKSTRIN HOMOLOGY PH DOMAIN-CONTAINING PROTEIN"/>
    <property type="match status" value="1"/>
</dbReference>
<evidence type="ECO:0000259" key="2">
    <source>
        <dbReference type="PROSITE" id="PS50003"/>
    </source>
</evidence>
<evidence type="ECO:0000313" key="4">
    <source>
        <dbReference type="WBParaSite" id="PSAMB.scaffold4033size15936.g23268.t1"/>
    </source>
</evidence>
<dbReference type="GO" id="GO:0015629">
    <property type="term" value="C:actin cytoskeleton"/>
    <property type="evidence" value="ECO:0007669"/>
    <property type="project" value="TreeGrafter"/>
</dbReference>
<dbReference type="PROSITE" id="PS50003">
    <property type="entry name" value="PH_DOMAIN"/>
    <property type="match status" value="1"/>
</dbReference>
<name>A0A914WF06_9BILA</name>
<dbReference type="InterPro" id="IPR052223">
    <property type="entry name" value="Actin_Cytoskeleton_Reg"/>
</dbReference>